<dbReference type="InterPro" id="IPR009060">
    <property type="entry name" value="UBA-like_sf"/>
</dbReference>
<feature type="compositionally biased region" description="Acidic residues" evidence="1">
    <location>
        <begin position="154"/>
        <end position="164"/>
    </location>
</feature>
<dbReference type="PANTHER" id="PTHR23333">
    <property type="entry name" value="UBX DOMAIN CONTAINING PROTEIN"/>
    <property type="match status" value="1"/>
</dbReference>
<dbReference type="RefSeq" id="XP_022474898.1">
    <property type="nucleotide sequence ID" value="XM_022618588.1"/>
</dbReference>
<dbReference type="InterPro" id="IPR001012">
    <property type="entry name" value="UBX_dom"/>
</dbReference>
<dbReference type="PROSITE" id="PS51399">
    <property type="entry name" value="SEP"/>
    <property type="match status" value="1"/>
</dbReference>
<dbReference type="AlphaFoldDB" id="A0A1G4B8Y9"/>
<dbReference type="GO" id="GO:0005829">
    <property type="term" value="C:cytosol"/>
    <property type="evidence" value="ECO:0007669"/>
    <property type="project" value="TreeGrafter"/>
</dbReference>
<reference evidence="4 5" key="1">
    <citation type="submission" date="2016-09" db="EMBL/GenBank/DDBJ databases">
        <authorList>
            <person name="Capua I."/>
            <person name="De Benedictis P."/>
            <person name="Joannis T."/>
            <person name="Lombin L.H."/>
            <person name="Cattoli G."/>
        </authorList>
    </citation>
    <scope>NUCLEOTIDE SEQUENCE [LARGE SCALE GENOMIC DNA]</scope>
    <source>
        <strain evidence="4 5">IMI 309357</strain>
    </source>
</reference>
<feature type="region of interest" description="Disordered" evidence="1">
    <location>
        <begin position="86"/>
        <end position="191"/>
    </location>
</feature>
<dbReference type="Pfam" id="PF00789">
    <property type="entry name" value="UBX"/>
    <property type="match status" value="1"/>
</dbReference>
<dbReference type="SUPFAM" id="SSF46934">
    <property type="entry name" value="UBA-like"/>
    <property type="match status" value="1"/>
</dbReference>
<dbReference type="SMART" id="SM00166">
    <property type="entry name" value="UBX"/>
    <property type="match status" value="1"/>
</dbReference>
<protein>
    <submittedName>
        <fullName evidence="4">SEP domain-containing protein</fullName>
    </submittedName>
</protein>
<dbReference type="FunFam" id="3.30.420.210:FF:000002">
    <property type="entry name" value="UBX domain-containing protein 1"/>
    <property type="match status" value="1"/>
</dbReference>
<evidence type="ECO:0000256" key="1">
    <source>
        <dbReference type="SAM" id="MobiDB-lite"/>
    </source>
</evidence>
<dbReference type="InterPro" id="IPR029071">
    <property type="entry name" value="Ubiquitin-like_domsf"/>
</dbReference>
<dbReference type="OrthoDB" id="25887at2759"/>
<dbReference type="PROSITE" id="PS50033">
    <property type="entry name" value="UBX"/>
    <property type="match status" value="1"/>
</dbReference>
<dbReference type="InterPro" id="IPR036241">
    <property type="entry name" value="NSFL1C_SEP_dom_sf"/>
</dbReference>
<feature type="region of interest" description="Disordered" evidence="1">
    <location>
        <begin position="206"/>
        <end position="262"/>
    </location>
</feature>
<dbReference type="GO" id="GO:0061025">
    <property type="term" value="P:membrane fusion"/>
    <property type="evidence" value="ECO:0007669"/>
    <property type="project" value="TreeGrafter"/>
</dbReference>
<dbReference type="Gene3D" id="3.10.20.90">
    <property type="entry name" value="Phosphatidylinositol 3-kinase Catalytic Subunit, Chain A, domain 1"/>
    <property type="match status" value="1"/>
</dbReference>
<dbReference type="PANTHER" id="PTHR23333:SF20">
    <property type="entry name" value="NSFL1 COFACTOR P47"/>
    <property type="match status" value="1"/>
</dbReference>
<feature type="domain" description="UBX" evidence="2">
    <location>
        <begin position="374"/>
        <end position="429"/>
    </location>
</feature>
<dbReference type="SUPFAM" id="SSF102848">
    <property type="entry name" value="NSFL1 (p97 ATPase) cofactor p47, SEP domain"/>
    <property type="match status" value="1"/>
</dbReference>
<sequence>YSSRENDTLFSSSFHFPTLPNRHLAVPRRTTSSAANMSGSTNSASRNNILRDFKSLTGMPEARCTEYLESANWDIGLAAQAYYADHDSGEEEIEPVAQAQPSAPAPAEYTGPRTLDGRPAPESAGRASTVKKAAPKKKGLATLSSIGGGHAHDDDDDEDDDDDDDRGRGDLFAGGEKSGLAVQDPSQEGGGAKKIISDILAKAKANASRPETASPAGPSRSGAFRGSGTTLGGEGTESRSVPDPDVQEGAGGPAGATGEPQERTLHLWQDGFSIDDGELHRFDDPENAMDLNMIRAGRAPLHLMNVRYDQPVDVKLHQHQENYHPLPKTYKPFGGEGRRLGSPVPGEGSSSLTAAVPAASTGTSSTGPQQTVDESQPTLTLRIQLPNGTRLPARFNTTNTVNDVYEFVQRASADTRTRSWVLATTFPNKDHTDRSLVLGEMAEFKKGGTAVVKWA</sequence>
<dbReference type="STRING" id="1209926.A0A1G4B8Y9"/>
<accession>A0A1G4B8Y9</accession>
<feature type="domain" description="SEP" evidence="3">
    <location>
        <begin position="260"/>
        <end position="324"/>
    </location>
</feature>
<feature type="compositionally biased region" description="Low complexity" evidence="1">
    <location>
        <begin position="95"/>
        <end position="107"/>
    </location>
</feature>
<dbReference type="GO" id="GO:0043130">
    <property type="term" value="F:ubiquitin binding"/>
    <property type="evidence" value="ECO:0007669"/>
    <property type="project" value="TreeGrafter"/>
</dbReference>
<evidence type="ECO:0000313" key="5">
    <source>
        <dbReference type="Proteomes" id="UP000176998"/>
    </source>
</evidence>
<dbReference type="InterPro" id="IPR012989">
    <property type="entry name" value="SEP_domain"/>
</dbReference>
<name>A0A1G4B8Y9_9PEZI</name>
<dbReference type="GO" id="GO:0007030">
    <property type="term" value="P:Golgi organization"/>
    <property type="evidence" value="ECO:0007669"/>
    <property type="project" value="TreeGrafter"/>
</dbReference>
<feature type="non-terminal residue" evidence="4">
    <location>
        <position position="1"/>
    </location>
</feature>
<dbReference type="GO" id="GO:0000045">
    <property type="term" value="P:autophagosome assembly"/>
    <property type="evidence" value="ECO:0007669"/>
    <property type="project" value="TreeGrafter"/>
</dbReference>
<comment type="caution">
    <text evidence="4">The sequence shown here is derived from an EMBL/GenBank/DDBJ whole genome shotgun (WGS) entry which is preliminary data.</text>
</comment>
<dbReference type="Gene3D" id="3.30.420.210">
    <property type="entry name" value="SEP domain"/>
    <property type="match status" value="1"/>
</dbReference>
<dbReference type="Pfam" id="PF14555">
    <property type="entry name" value="UBA_4"/>
    <property type="match status" value="1"/>
</dbReference>
<dbReference type="GO" id="GO:0031468">
    <property type="term" value="P:nuclear membrane reassembly"/>
    <property type="evidence" value="ECO:0007669"/>
    <property type="project" value="TreeGrafter"/>
</dbReference>
<dbReference type="SUPFAM" id="SSF54236">
    <property type="entry name" value="Ubiquitin-like"/>
    <property type="match status" value="1"/>
</dbReference>
<dbReference type="GeneID" id="34560098"/>
<gene>
    <name evidence="4" type="ORF">CORC01_06950</name>
</gene>
<evidence type="ECO:0000313" key="4">
    <source>
        <dbReference type="EMBL" id="OHE97745.1"/>
    </source>
</evidence>
<dbReference type="Proteomes" id="UP000176998">
    <property type="component" value="Unassembled WGS sequence"/>
</dbReference>
<feature type="compositionally biased region" description="Low complexity" evidence="1">
    <location>
        <begin position="353"/>
        <end position="372"/>
    </location>
</feature>
<dbReference type="CDD" id="cd14273">
    <property type="entry name" value="UBA_TAP-C_like"/>
    <property type="match status" value="1"/>
</dbReference>
<dbReference type="GO" id="GO:0043161">
    <property type="term" value="P:proteasome-mediated ubiquitin-dependent protein catabolic process"/>
    <property type="evidence" value="ECO:0007669"/>
    <property type="project" value="TreeGrafter"/>
</dbReference>
<dbReference type="Gene3D" id="1.10.8.10">
    <property type="entry name" value="DNA helicase RuvA subunit, C-terminal domain"/>
    <property type="match status" value="1"/>
</dbReference>
<dbReference type="EMBL" id="MJBS01000054">
    <property type="protein sequence ID" value="OHE97745.1"/>
    <property type="molecule type" value="Genomic_DNA"/>
</dbReference>
<dbReference type="GO" id="GO:0005634">
    <property type="term" value="C:nucleus"/>
    <property type="evidence" value="ECO:0007669"/>
    <property type="project" value="TreeGrafter"/>
</dbReference>
<proteinExistence type="predicted"/>
<keyword evidence="5" id="KW-1185">Reference proteome</keyword>
<evidence type="ECO:0000259" key="3">
    <source>
        <dbReference type="PROSITE" id="PS51399"/>
    </source>
</evidence>
<dbReference type="SMART" id="SM00553">
    <property type="entry name" value="SEP"/>
    <property type="match status" value="1"/>
</dbReference>
<organism evidence="4 5">
    <name type="scientific">Colletotrichum orchidophilum</name>
    <dbReference type="NCBI Taxonomy" id="1209926"/>
    <lineage>
        <taxon>Eukaryota</taxon>
        <taxon>Fungi</taxon>
        <taxon>Dikarya</taxon>
        <taxon>Ascomycota</taxon>
        <taxon>Pezizomycotina</taxon>
        <taxon>Sordariomycetes</taxon>
        <taxon>Hypocreomycetidae</taxon>
        <taxon>Glomerellales</taxon>
        <taxon>Glomerellaceae</taxon>
        <taxon>Colletotrichum</taxon>
    </lineage>
</organism>
<dbReference type="Pfam" id="PF08059">
    <property type="entry name" value="SEP"/>
    <property type="match status" value="1"/>
</dbReference>
<evidence type="ECO:0000259" key="2">
    <source>
        <dbReference type="PROSITE" id="PS50033"/>
    </source>
</evidence>
<feature type="region of interest" description="Disordered" evidence="1">
    <location>
        <begin position="324"/>
        <end position="378"/>
    </location>
</feature>